<dbReference type="Pfam" id="PF13905">
    <property type="entry name" value="Thioredoxin_8"/>
    <property type="match status" value="1"/>
</dbReference>
<dbReference type="InterPro" id="IPR036249">
    <property type="entry name" value="Thioredoxin-like_sf"/>
</dbReference>
<protein>
    <submittedName>
        <fullName evidence="7">TlpA family protein disulfide reductase</fullName>
    </submittedName>
</protein>
<dbReference type="InterPro" id="IPR013766">
    <property type="entry name" value="Thioredoxin_domain"/>
</dbReference>
<evidence type="ECO:0000256" key="2">
    <source>
        <dbReference type="ARBA" id="ARBA00022748"/>
    </source>
</evidence>
<evidence type="ECO:0000313" key="8">
    <source>
        <dbReference type="Proteomes" id="UP000321362"/>
    </source>
</evidence>
<dbReference type="PANTHER" id="PTHR42852">
    <property type="entry name" value="THIOL:DISULFIDE INTERCHANGE PROTEIN DSBE"/>
    <property type="match status" value="1"/>
</dbReference>
<gene>
    <name evidence="7" type="ORF">FSB76_27190</name>
</gene>
<dbReference type="PROSITE" id="PS51352">
    <property type="entry name" value="THIOREDOXIN_2"/>
    <property type="match status" value="1"/>
</dbReference>
<keyword evidence="8" id="KW-1185">Reference proteome</keyword>
<dbReference type="Proteomes" id="UP000321362">
    <property type="component" value="Chromosome"/>
</dbReference>
<keyword evidence="5" id="KW-0732">Signal</keyword>
<sequence>MKKLTLFACFILFIFNASAQRIINNPAFFANNARGLSISRVTISDTATLISFKTDYQSDTWFRMPSGLYLVNGDQKLKIRAVDSIQLGKSTLIKGGKIVFTCNFPPVSIHTKKIDIAEPDCQQQCFNIWDIELPEISVPEALAGDWFKTDGSKQWELGVYNSKLAYNSRLWNYTFLKRQRKNILIGLKDGNQRLTLTLETGDNSRLYIIEKKSTVALFNNAAAGKTKVADNKNAFTLANVYKTGMAEYVGYIKGYSPRMGFNTGQVFVNNAVTGGQENYLIKIADDGSFKASFPVNYTKQCYVHFPFSYAAICFEAGKKVFQKFDLTGSAVTANFMGDNAALNNDLYHTQFILLGIDWIKVRKDVLDFTPAQYKAYYINLRQERLDILNNYRLQNGMTTQAYNLARLSINYTLTQFLFKYNAEKWEAYRQANNIDPQNRRSQLPPVKLEKTYYSFFKDVAFNDPLAIVSVDYTFFCDNLKNNEEVSAAQRQYIFDYVARSKKSKIPEADAAFLDVMLADAKQDRIIQLKGDEQKMIRTNVLKGMIDAEMSFDLQLMDAQDTTSKIEASFVPLSPVQLAAMRTHFTNPYVFSLLKGYNTNIANKIEANKKQTGYAKREIPQLPADSIFSSIISKYKGKTIYVDFWATWCGPCLQAIKEIAPLKDELKDDKNIVFVYITNQTSPVGTYNGMIPNIKGEHYRVSADEWNQLTSQFQINGIPHYVLVKNGVVNNLKYQPFDYNTIKNRLLDTTGN</sequence>
<evidence type="ECO:0000256" key="4">
    <source>
        <dbReference type="ARBA" id="ARBA00023284"/>
    </source>
</evidence>
<dbReference type="GO" id="GO:0030313">
    <property type="term" value="C:cell envelope"/>
    <property type="evidence" value="ECO:0007669"/>
    <property type="project" value="UniProtKB-SubCell"/>
</dbReference>
<dbReference type="GO" id="GO:0016491">
    <property type="term" value="F:oxidoreductase activity"/>
    <property type="evidence" value="ECO:0007669"/>
    <property type="project" value="InterPro"/>
</dbReference>
<organism evidence="7 8">
    <name type="scientific">Mucilaginibacter ginsenosidivorax</name>
    <dbReference type="NCBI Taxonomy" id="862126"/>
    <lineage>
        <taxon>Bacteria</taxon>
        <taxon>Pseudomonadati</taxon>
        <taxon>Bacteroidota</taxon>
        <taxon>Sphingobacteriia</taxon>
        <taxon>Sphingobacteriales</taxon>
        <taxon>Sphingobacteriaceae</taxon>
        <taxon>Mucilaginibacter</taxon>
    </lineage>
</organism>
<keyword evidence="2" id="KW-0201">Cytochrome c-type biogenesis</keyword>
<dbReference type="CDD" id="cd02966">
    <property type="entry name" value="TlpA_like_family"/>
    <property type="match status" value="1"/>
</dbReference>
<dbReference type="InterPro" id="IPR012336">
    <property type="entry name" value="Thioredoxin-like_fold"/>
</dbReference>
<dbReference type="GO" id="GO:0017004">
    <property type="term" value="P:cytochrome complex assembly"/>
    <property type="evidence" value="ECO:0007669"/>
    <property type="project" value="UniProtKB-KW"/>
</dbReference>
<dbReference type="Gene3D" id="3.40.30.10">
    <property type="entry name" value="Glutaredoxin"/>
    <property type="match status" value="1"/>
</dbReference>
<dbReference type="EMBL" id="CP042437">
    <property type="protein sequence ID" value="QEC79456.1"/>
    <property type="molecule type" value="Genomic_DNA"/>
</dbReference>
<dbReference type="KEGG" id="mgk:FSB76_27190"/>
<comment type="subcellular location">
    <subcellularLocation>
        <location evidence="1">Cell envelope</location>
    </subcellularLocation>
</comment>
<dbReference type="SUPFAM" id="SSF52833">
    <property type="entry name" value="Thioredoxin-like"/>
    <property type="match status" value="1"/>
</dbReference>
<keyword evidence="3" id="KW-1015">Disulfide bond</keyword>
<keyword evidence="4" id="KW-0676">Redox-active center</keyword>
<name>A0A5B8W905_9SPHI</name>
<accession>A0A5B8W905</accession>
<dbReference type="PANTHER" id="PTHR42852:SF6">
    <property type="entry name" value="THIOL:DISULFIDE INTERCHANGE PROTEIN DSBE"/>
    <property type="match status" value="1"/>
</dbReference>
<evidence type="ECO:0000313" key="7">
    <source>
        <dbReference type="EMBL" id="QEC79456.1"/>
    </source>
</evidence>
<dbReference type="InterPro" id="IPR050553">
    <property type="entry name" value="Thioredoxin_ResA/DsbE_sf"/>
</dbReference>
<reference evidence="7 8" key="1">
    <citation type="journal article" date="2013" name="J. Microbiol.">
        <title>Mucilaginibacter ginsenosidivorax sp. nov., with ginsenoside converting activity isolated from sediment.</title>
        <authorList>
            <person name="Kim J.K."/>
            <person name="Choi T.E."/>
            <person name="Liu Q.M."/>
            <person name="Park H.Y."/>
            <person name="Yi T.H."/>
            <person name="Yoon M.H."/>
            <person name="Kim S.C."/>
            <person name="Im W.T."/>
        </authorList>
    </citation>
    <scope>NUCLEOTIDE SEQUENCE [LARGE SCALE GENOMIC DNA]</scope>
    <source>
        <strain evidence="7 8">KHI28</strain>
    </source>
</reference>
<dbReference type="AlphaFoldDB" id="A0A5B8W905"/>
<feature type="domain" description="Thioredoxin" evidence="6">
    <location>
        <begin position="612"/>
        <end position="751"/>
    </location>
</feature>
<evidence type="ECO:0000256" key="5">
    <source>
        <dbReference type="SAM" id="SignalP"/>
    </source>
</evidence>
<dbReference type="OrthoDB" id="1120316at2"/>
<proteinExistence type="predicted"/>
<feature type="chain" id="PRO_5022894175" evidence="5">
    <location>
        <begin position="20"/>
        <end position="751"/>
    </location>
</feature>
<feature type="signal peptide" evidence="5">
    <location>
        <begin position="1"/>
        <end position="19"/>
    </location>
</feature>
<evidence type="ECO:0000259" key="6">
    <source>
        <dbReference type="PROSITE" id="PS51352"/>
    </source>
</evidence>
<evidence type="ECO:0000256" key="1">
    <source>
        <dbReference type="ARBA" id="ARBA00004196"/>
    </source>
</evidence>
<dbReference type="RefSeq" id="WP_147059070.1">
    <property type="nucleotide sequence ID" value="NZ_CP042437.1"/>
</dbReference>
<evidence type="ECO:0000256" key="3">
    <source>
        <dbReference type="ARBA" id="ARBA00023157"/>
    </source>
</evidence>